<evidence type="ECO:0000313" key="2">
    <source>
        <dbReference type="Proteomes" id="UP000050277"/>
    </source>
</evidence>
<keyword evidence="2" id="KW-1185">Reference proteome</keyword>
<organism evidence="1 2">
    <name type="scientific">Herpetosiphon geysericola</name>
    <dbReference type="NCBI Taxonomy" id="70996"/>
    <lineage>
        <taxon>Bacteria</taxon>
        <taxon>Bacillati</taxon>
        <taxon>Chloroflexota</taxon>
        <taxon>Chloroflexia</taxon>
        <taxon>Herpetosiphonales</taxon>
        <taxon>Herpetosiphonaceae</taxon>
        <taxon>Herpetosiphon</taxon>
    </lineage>
</organism>
<proteinExistence type="predicted"/>
<protein>
    <submittedName>
        <fullName evidence="1">Uncharacterized protein</fullName>
    </submittedName>
</protein>
<dbReference type="Proteomes" id="UP000050277">
    <property type="component" value="Unassembled WGS sequence"/>
</dbReference>
<dbReference type="STRING" id="70996.SE18_07925"/>
<dbReference type="RefSeq" id="WP_054533897.1">
    <property type="nucleotide sequence ID" value="NZ_LGKP01000013.1"/>
</dbReference>
<evidence type="ECO:0000313" key="1">
    <source>
        <dbReference type="EMBL" id="KPL90131.1"/>
    </source>
</evidence>
<accession>A0A0P6YI09</accession>
<dbReference type="EMBL" id="LGKP01000013">
    <property type="protein sequence ID" value="KPL90131.1"/>
    <property type="molecule type" value="Genomic_DNA"/>
</dbReference>
<comment type="caution">
    <text evidence="1">The sequence shown here is derived from an EMBL/GenBank/DDBJ whole genome shotgun (WGS) entry which is preliminary data.</text>
</comment>
<dbReference type="AlphaFoldDB" id="A0A0P6YI09"/>
<gene>
    <name evidence="1" type="ORF">SE18_07925</name>
</gene>
<dbReference type="OrthoDB" id="9970059at2"/>
<reference evidence="1 2" key="1">
    <citation type="submission" date="2015-07" db="EMBL/GenBank/DDBJ databases">
        <title>Whole genome sequence of Herpetosiphon geysericola DSM 7119.</title>
        <authorList>
            <person name="Hemp J."/>
            <person name="Ward L.M."/>
            <person name="Pace L.A."/>
            <person name="Fischer W.W."/>
        </authorList>
    </citation>
    <scope>NUCLEOTIDE SEQUENCE [LARGE SCALE GENOMIC DNA]</scope>
    <source>
        <strain evidence="1 2">DSM 7119</strain>
    </source>
</reference>
<sequence>MGLNVAKIDKAHSHSELLASYDRSVKIMSISNPLAREWASSINFDNYVIAGASLWIRPKQDWH</sequence>
<name>A0A0P6YI09_9CHLR</name>